<dbReference type="Proteomes" id="UP001172101">
    <property type="component" value="Unassembled WGS sequence"/>
</dbReference>
<dbReference type="RefSeq" id="XP_060301061.1">
    <property type="nucleotide sequence ID" value="XM_060437044.1"/>
</dbReference>
<evidence type="ECO:0000313" key="4">
    <source>
        <dbReference type="EMBL" id="KAK0728206.1"/>
    </source>
</evidence>
<organism evidence="4 5">
    <name type="scientific">Lasiosphaeria miniovina</name>
    <dbReference type="NCBI Taxonomy" id="1954250"/>
    <lineage>
        <taxon>Eukaryota</taxon>
        <taxon>Fungi</taxon>
        <taxon>Dikarya</taxon>
        <taxon>Ascomycota</taxon>
        <taxon>Pezizomycotina</taxon>
        <taxon>Sordariomycetes</taxon>
        <taxon>Sordariomycetidae</taxon>
        <taxon>Sordariales</taxon>
        <taxon>Lasiosphaeriaceae</taxon>
        <taxon>Lasiosphaeria</taxon>
    </lineage>
</organism>
<feature type="compositionally biased region" description="Polar residues" evidence="1">
    <location>
        <begin position="482"/>
        <end position="497"/>
    </location>
</feature>
<evidence type="ECO:0000256" key="2">
    <source>
        <dbReference type="SAM" id="Phobius"/>
    </source>
</evidence>
<protein>
    <recommendedName>
        <fullName evidence="6">LPXTG-domain-containing protein</fullName>
    </recommendedName>
</protein>
<feature type="chain" id="PRO_5041212136" description="LPXTG-domain-containing protein" evidence="3">
    <location>
        <begin position="27"/>
        <end position="503"/>
    </location>
</feature>
<feature type="region of interest" description="Disordered" evidence="1">
    <location>
        <begin position="417"/>
        <end position="449"/>
    </location>
</feature>
<keyword evidence="3" id="KW-0732">Signal</keyword>
<evidence type="ECO:0000256" key="1">
    <source>
        <dbReference type="SAM" id="MobiDB-lite"/>
    </source>
</evidence>
<keyword evidence="2" id="KW-0472">Membrane</keyword>
<keyword evidence="5" id="KW-1185">Reference proteome</keyword>
<dbReference type="GeneID" id="85320314"/>
<feature type="region of interest" description="Disordered" evidence="1">
    <location>
        <begin position="477"/>
        <end position="503"/>
    </location>
</feature>
<accession>A0AA40B5R4</accession>
<gene>
    <name evidence="4" type="ORF">B0T26DRAFT_638519</name>
</gene>
<keyword evidence="2" id="KW-0812">Transmembrane</keyword>
<feature type="transmembrane region" description="Helical" evidence="2">
    <location>
        <begin position="237"/>
        <end position="260"/>
    </location>
</feature>
<feature type="signal peptide" evidence="3">
    <location>
        <begin position="1"/>
        <end position="26"/>
    </location>
</feature>
<reference evidence="4" key="1">
    <citation type="submission" date="2023-06" db="EMBL/GenBank/DDBJ databases">
        <title>Genome-scale phylogeny and comparative genomics of the fungal order Sordariales.</title>
        <authorList>
            <consortium name="Lawrence Berkeley National Laboratory"/>
            <person name="Hensen N."/>
            <person name="Bonometti L."/>
            <person name="Westerberg I."/>
            <person name="Brannstrom I.O."/>
            <person name="Guillou S."/>
            <person name="Cros-Aarteil S."/>
            <person name="Calhoun S."/>
            <person name="Haridas S."/>
            <person name="Kuo A."/>
            <person name="Mondo S."/>
            <person name="Pangilinan J."/>
            <person name="Riley R."/>
            <person name="LaButti K."/>
            <person name="Andreopoulos B."/>
            <person name="Lipzen A."/>
            <person name="Chen C."/>
            <person name="Yanf M."/>
            <person name="Daum C."/>
            <person name="Ng V."/>
            <person name="Clum A."/>
            <person name="Steindorff A."/>
            <person name="Ohm R."/>
            <person name="Martin F."/>
            <person name="Silar P."/>
            <person name="Natvig D."/>
            <person name="Lalanne C."/>
            <person name="Gautier V."/>
            <person name="Ament-velasquez S.L."/>
            <person name="Kruys A."/>
            <person name="Hutchinson M.I."/>
            <person name="Powell A.J."/>
            <person name="Barry K."/>
            <person name="Miller A.N."/>
            <person name="Grigoriev I.V."/>
            <person name="Debuchy R."/>
            <person name="Gladieux P."/>
            <person name="Thoren M.H."/>
            <person name="Johannesson H."/>
        </authorList>
    </citation>
    <scope>NUCLEOTIDE SEQUENCE</scope>
    <source>
        <strain evidence="4">SMH2392-1A</strain>
    </source>
</reference>
<comment type="caution">
    <text evidence="4">The sequence shown here is derived from an EMBL/GenBank/DDBJ whole genome shotgun (WGS) entry which is preliminary data.</text>
</comment>
<proteinExistence type="predicted"/>
<evidence type="ECO:0000256" key="3">
    <source>
        <dbReference type="SAM" id="SignalP"/>
    </source>
</evidence>
<evidence type="ECO:0000313" key="5">
    <source>
        <dbReference type="Proteomes" id="UP001172101"/>
    </source>
</evidence>
<feature type="compositionally biased region" description="Low complexity" evidence="1">
    <location>
        <begin position="423"/>
        <end position="437"/>
    </location>
</feature>
<name>A0AA40B5R4_9PEZI</name>
<dbReference type="AlphaFoldDB" id="A0AA40B5R4"/>
<dbReference type="EMBL" id="JAUIRO010000002">
    <property type="protein sequence ID" value="KAK0728206.1"/>
    <property type="molecule type" value="Genomic_DNA"/>
</dbReference>
<keyword evidence="2" id="KW-1133">Transmembrane helix</keyword>
<sequence length="503" mass="53642">MAPQTSTTAKMLTLLTLLVTSPLALALQVTPNSPCSSVCMDQPDLDQSDPTASNTKNSDIVCQDGALAKSATGTKWQTCMTCLQTSTFSKGGETDQGWFLYNMRYSVAYCIFGYPNATGLGSTPCSTSTACGPLQDSMQYGLVKPNNLDSFSYCSAGDGEAKVTGNFEKCGACVTADGSTDYLANYVVALEAGCQQQPAPGKLLGLSGTVFTHDLITVVDPLTLKSADSGSGLSTTVIVGLVVAGVALVLIMAGCVFICCRRRKNKRARMSSEADFYNRFRHRSSLSFKCQTHMASPITEEMPHSDMIDADITHAPAYPQQESTFQFSHNEKAGFAKQGGIATVALPQITTDLPSLPPHAYTSPKAVYYSPSDIKSPMSALSARSTTGLLPAVQPYVPAEHGMLATPQTGNTFTTPAGSAFTSPVSASPVSASPSSPLVNSYTRHEPRRQPSIKLNLDMNMLPPPVSYKTSRYSFITRKSPRTPTSPAETWEIQTTFAAPPKR</sequence>
<evidence type="ECO:0008006" key="6">
    <source>
        <dbReference type="Google" id="ProtNLM"/>
    </source>
</evidence>